<gene>
    <name evidence="1" type="ORF">G6042_00220</name>
    <name evidence="2" type="ORF">G6042_00225</name>
</gene>
<feature type="non-terminal residue" evidence="2">
    <location>
        <position position="1"/>
    </location>
</feature>
<dbReference type="Proteomes" id="UP000767947">
    <property type="component" value="Unassembled WGS sequence"/>
</dbReference>
<name>A0ABX1QNQ2_9FLAO</name>
<comment type="caution">
    <text evidence="2">The sequence shown here is derived from an EMBL/GenBank/DDBJ whole genome shotgun (WGS) entry which is preliminary data.</text>
</comment>
<feature type="non-terminal residue" evidence="2">
    <location>
        <position position="80"/>
    </location>
</feature>
<evidence type="ECO:0000313" key="2">
    <source>
        <dbReference type="EMBL" id="NMH23706.1"/>
    </source>
</evidence>
<proteinExistence type="predicted"/>
<accession>A0ABX1QNQ2</accession>
<evidence type="ECO:0008006" key="4">
    <source>
        <dbReference type="Google" id="ProtNLM"/>
    </source>
</evidence>
<sequence>EVNPSPVAPINLDNIEVCDTNANNQDGVMTVDLTVRTPDALAQQPLPASNYTVEYYTTEALAEDGDFPIINTTNYSASNG</sequence>
<reference evidence="2 3" key="1">
    <citation type="submission" date="2020-02" db="EMBL/GenBank/DDBJ databases">
        <title>Flavobacterium sp. genome.</title>
        <authorList>
            <person name="Jung H.S."/>
            <person name="Baek J.H."/>
            <person name="Jeon C.O."/>
        </authorList>
    </citation>
    <scope>NUCLEOTIDE SEQUENCE [LARGE SCALE GENOMIC DNA]</scope>
    <source>
        <strain evidence="2 3">SE-s27</strain>
    </source>
</reference>
<protein>
    <recommendedName>
        <fullName evidence="4">Adhesin</fullName>
    </recommendedName>
</protein>
<organism evidence="2 3">
    <name type="scientific">Flavobacterium solisilvae</name>
    <dbReference type="NCBI Taxonomy" id="1852019"/>
    <lineage>
        <taxon>Bacteria</taxon>
        <taxon>Pseudomonadati</taxon>
        <taxon>Bacteroidota</taxon>
        <taxon>Flavobacteriia</taxon>
        <taxon>Flavobacteriales</taxon>
        <taxon>Flavobacteriaceae</taxon>
        <taxon>Flavobacterium</taxon>
    </lineage>
</organism>
<keyword evidence="3" id="KW-1185">Reference proteome</keyword>
<evidence type="ECO:0000313" key="1">
    <source>
        <dbReference type="EMBL" id="NMH23705.1"/>
    </source>
</evidence>
<evidence type="ECO:0000313" key="3">
    <source>
        <dbReference type="Proteomes" id="UP000767947"/>
    </source>
</evidence>
<dbReference type="EMBL" id="JAAMPT010000046">
    <property type="protein sequence ID" value="NMH23705.1"/>
    <property type="molecule type" value="Genomic_DNA"/>
</dbReference>
<dbReference type="EMBL" id="JAAMPT010000047">
    <property type="protein sequence ID" value="NMH23706.1"/>
    <property type="molecule type" value="Genomic_DNA"/>
</dbReference>
<dbReference type="RefSeq" id="WP_169522311.1">
    <property type="nucleotide sequence ID" value="NZ_JAAMPT010000046.1"/>
</dbReference>